<evidence type="ECO:0000313" key="1">
    <source>
        <dbReference type="EMBL" id="RMX54266.1"/>
    </source>
</evidence>
<dbReference type="AlphaFoldDB" id="A0A3M6UKT2"/>
<name>A0A3M6UKT2_POCDA</name>
<proteinExistence type="predicted"/>
<sequence>MMNNLLFAHDFRPLRANHRNKLKPLLAKLNTFKYSFFVNWSTNGIIYLKTLRRQKSEHFKEQTQMPFY</sequence>
<dbReference type="Proteomes" id="UP000275408">
    <property type="component" value="Unassembled WGS sequence"/>
</dbReference>
<protein>
    <submittedName>
        <fullName evidence="1">Uncharacterized protein</fullName>
    </submittedName>
</protein>
<keyword evidence="2" id="KW-1185">Reference proteome</keyword>
<gene>
    <name evidence="1" type="ORF">pdam_00025360</name>
</gene>
<evidence type="ECO:0000313" key="2">
    <source>
        <dbReference type="Proteomes" id="UP000275408"/>
    </source>
</evidence>
<comment type="caution">
    <text evidence="1">The sequence shown here is derived from an EMBL/GenBank/DDBJ whole genome shotgun (WGS) entry which is preliminary data.</text>
</comment>
<reference evidence="1 2" key="1">
    <citation type="journal article" date="2018" name="Sci. Rep.">
        <title>Comparative analysis of the Pocillopora damicornis genome highlights role of immune system in coral evolution.</title>
        <authorList>
            <person name="Cunning R."/>
            <person name="Bay R.A."/>
            <person name="Gillette P."/>
            <person name="Baker A.C."/>
            <person name="Traylor-Knowles N."/>
        </authorList>
    </citation>
    <scope>NUCLEOTIDE SEQUENCE [LARGE SCALE GENOMIC DNA]</scope>
    <source>
        <strain evidence="1">RSMAS</strain>
        <tissue evidence="1">Whole animal</tissue>
    </source>
</reference>
<organism evidence="1 2">
    <name type="scientific">Pocillopora damicornis</name>
    <name type="common">Cauliflower coral</name>
    <name type="synonym">Millepora damicornis</name>
    <dbReference type="NCBI Taxonomy" id="46731"/>
    <lineage>
        <taxon>Eukaryota</taxon>
        <taxon>Metazoa</taxon>
        <taxon>Cnidaria</taxon>
        <taxon>Anthozoa</taxon>
        <taxon>Hexacorallia</taxon>
        <taxon>Scleractinia</taxon>
        <taxon>Astrocoeniina</taxon>
        <taxon>Pocilloporidae</taxon>
        <taxon>Pocillopora</taxon>
    </lineage>
</organism>
<dbReference type="EMBL" id="RCHS01001290">
    <property type="protein sequence ID" value="RMX54266.1"/>
    <property type="molecule type" value="Genomic_DNA"/>
</dbReference>
<accession>A0A3M6UKT2</accession>